<gene>
    <name evidence="1" type="ORF">M124_2854</name>
</gene>
<dbReference type="Proteomes" id="UP000020529">
    <property type="component" value="Unassembled WGS sequence"/>
</dbReference>
<organism evidence="1 2">
    <name type="scientific">Bacteroides fragilis str. 3988T(B)14</name>
    <dbReference type="NCBI Taxonomy" id="1339315"/>
    <lineage>
        <taxon>Bacteria</taxon>
        <taxon>Pseudomonadati</taxon>
        <taxon>Bacteroidota</taxon>
        <taxon>Bacteroidia</taxon>
        <taxon>Bacteroidales</taxon>
        <taxon>Bacteroidaceae</taxon>
        <taxon>Bacteroides</taxon>
    </lineage>
</organism>
<evidence type="ECO:0000313" key="2">
    <source>
        <dbReference type="Proteomes" id="UP000020529"/>
    </source>
</evidence>
<name>A0A015SMH3_BACFG</name>
<evidence type="ECO:0000313" key="1">
    <source>
        <dbReference type="EMBL" id="EXY73419.1"/>
    </source>
</evidence>
<proteinExistence type="predicted"/>
<sequence length="54" mass="6151">MLILHSESNPLGSSPFRTWKNTTFIQFGKIKAEKVLISFGTVRNIYTCLYPNST</sequence>
<dbReference type="PATRIC" id="fig|1339315.3.peg.3541"/>
<comment type="caution">
    <text evidence="1">The sequence shown here is derived from an EMBL/GenBank/DDBJ whole genome shotgun (WGS) entry which is preliminary data.</text>
</comment>
<reference evidence="1 2" key="1">
    <citation type="submission" date="2014-02" db="EMBL/GenBank/DDBJ databases">
        <authorList>
            <person name="Sears C."/>
            <person name="Carroll K."/>
            <person name="Sack B.R."/>
            <person name="Qadri F."/>
            <person name="Myers L.L."/>
            <person name="Chung G.-T."/>
            <person name="Escheverria P."/>
            <person name="Fraser C.M."/>
            <person name="Sadzewicz L."/>
            <person name="Shefchek K.A."/>
            <person name="Tallon L."/>
            <person name="Das S.P."/>
            <person name="Daugherty S."/>
            <person name="Mongodin E.F."/>
        </authorList>
    </citation>
    <scope>NUCLEOTIDE SEQUENCE [LARGE SCALE GENOMIC DNA]</scope>
    <source>
        <strain evidence="2">3988T(B)14</strain>
    </source>
</reference>
<dbReference type="EMBL" id="JGCY01000358">
    <property type="protein sequence ID" value="EXY73419.1"/>
    <property type="molecule type" value="Genomic_DNA"/>
</dbReference>
<accession>A0A015SMH3</accession>
<dbReference type="AlphaFoldDB" id="A0A015SMH3"/>
<protein>
    <submittedName>
        <fullName evidence="1">Uncharacterized protein</fullName>
    </submittedName>
</protein>